<sequence>MFPEKFLWGTATAACQIEGAYNEGGKGLSIQDVMPHGLKTPPTVGPTEDNLTLKGIGFYNRYPEDIALFAEMGMKVLRISIAWSRIFPRGDEEQPNEEGLAFYDRVFDEMEKHGIQPMVTLSHYETPLALAREYGGWRNRKLIGFFERFARTVFERYQGRVRYWLTFNEVNAILHNPFMAGGIEVPRAELSEQDLYQAIHHELVASAAVTKIAHEVDSENQVGCMIIACPRYPLTPDPKDVRKAQHETQIDLAFGDIHVFGEYPHTLKRYFRDNDVHLDVTDADREVLANTVDFVSFSYYNSACETTDPEKDVSGEGNIMGGVPNPTLKASEWGWQIDPEGLRIALNTFYDRWHKPLFIVENGLGAVDELVDGGPDGKTVIDDYRIAYMRDHLLAVEEAVADEIPVLGYTSWGGIDLVSMSSKQMSKRYGFIYVDRNDDGTGDLARYRKKSFNWYKEVIASNGASLSR</sequence>
<evidence type="ECO:0000256" key="4">
    <source>
        <dbReference type="PROSITE-ProRule" id="PRU10055"/>
    </source>
</evidence>
<feature type="active site" description="Nucleophile" evidence="4">
    <location>
        <position position="361"/>
    </location>
</feature>
<name>A0A7T4JV06_9CORY</name>
<evidence type="ECO:0000313" key="6">
    <source>
        <dbReference type="EMBL" id="QQB46367.1"/>
    </source>
</evidence>
<accession>A0A7T4JV06</accession>
<dbReference type="Gene3D" id="3.20.20.80">
    <property type="entry name" value="Glycosidases"/>
    <property type="match status" value="1"/>
</dbReference>
<dbReference type="InterPro" id="IPR001360">
    <property type="entry name" value="Glyco_hydro_1"/>
</dbReference>
<dbReference type="GO" id="GO:0005829">
    <property type="term" value="C:cytosol"/>
    <property type="evidence" value="ECO:0007669"/>
    <property type="project" value="TreeGrafter"/>
</dbReference>
<comment type="similarity">
    <text evidence="1 5">Belongs to the glycosyl hydrolase 1 family.</text>
</comment>
<proteinExistence type="inferred from homology"/>
<dbReference type="PRINTS" id="PR00131">
    <property type="entry name" value="GLHYDRLASE1"/>
</dbReference>
<dbReference type="FunFam" id="3.20.20.80:FF:000004">
    <property type="entry name" value="Beta-glucosidase 6-phospho-beta-glucosidase"/>
    <property type="match status" value="1"/>
</dbReference>
<protein>
    <submittedName>
        <fullName evidence="6">Family 1 glycosylhydrolase</fullName>
    </submittedName>
</protein>
<dbReference type="RefSeq" id="WP_084036656.1">
    <property type="nucleotide sequence ID" value="NZ_CP066007.1"/>
</dbReference>
<dbReference type="InterPro" id="IPR017853">
    <property type="entry name" value="GH"/>
</dbReference>
<dbReference type="OrthoDB" id="9765195at2"/>
<dbReference type="PANTHER" id="PTHR10353:SF122">
    <property type="entry name" value="6-PHOSPHO-BETA-GLUCOSIDASE ASCB-RELATED"/>
    <property type="match status" value="1"/>
</dbReference>
<evidence type="ECO:0000313" key="7">
    <source>
        <dbReference type="Proteomes" id="UP000596145"/>
    </source>
</evidence>
<dbReference type="InterPro" id="IPR018120">
    <property type="entry name" value="Glyco_hydro_1_AS"/>
</dbReference>
<dbReference type="GeneID" id="92759338"/>
<organism evidence="6 7">
    <name type="scientific">Corynebacterium glucuronolyticum</name>
    <dbReference type="NCBI Taxonomy" id="39791"/>
    <lineage>
        <taxon>Bacteria</taxon>
        <taxon>Bacillati</taxon>
        <taxon>Actinomycetota</taxon>
        <taxon>Actinomycetes</taxon>
        <taxon>Mycobacteriales</taxon>
        <taxon>Corynebacteriaceae</taxon>
        <taxon>Corynebacterium</taxon>
    </lineage>
</organism>
<keyword evidence="3" id="KW-0326">Glycosidase</keyword>
<dbReference type="PANTHER" id="PTHR10353">
    <property type="entry name" value="GLYCOSYL HYDROLASE"/>
    <property type="match status" value="1"/>
</dbReference>
<dbReference type="Proteomes" id="UP000596145">
    <property type="component" value="Chromosome"/>
</dbReference>
<evidence type="ECO:0000256" key="2">
    <source>
        <dbReference type="ARBA" id="ARBA00022801"/>
    </source>
</evidence>
<dbReference type="GO" id="GO:0008422">
    <property type="term" value="F:beta-glucosidase activity"/>
    <property type="evidence" value="ECO:0007669"/>
    <property type="project" value="TreeGrafter"/>
</dbReference>
<evidence type="ECO:0000256" key="3">
    <source>
        <dbReference type="ARBA" id="ARBA00023295"/>
    </source>
</evidence>
<dbReference type="Pfam" id="PF00232">
    <property type="entry name" value="Glyco_hydro_1"/>
    <property type="match status" value="1"/>
</dbReference>
<evidence type="ECO:0000256" key="5">
    <source>
        <dbReference type="RuleBase" id="RU003690"/>
    </source>
</evidence>
<dbReference type="AlphaFoldDB" id="A0A7T4JV06"/>
<evidence type="ECO:0000256" key="1">
    <source>
        <dbReference type="ARBA" id="ARBA00010838"/>
    </source>
</evidence>
<dbReference type="PROSITE" id="PS00572">
    <property type="entry name" value="GLYCOSYL_HYDROL_F1_1"/>
    <property type="match status" value="1"/>
</dbReference>
<keyword evidence="2 6" id="KW-0378">Hydrolase</keyword>
<dbReference type="GO" id="GO:0016052">
    <property type="term" value="P:carbohydrate catabolic process"/>
    <property type="evidence" value="ECO:0007669"/>
    <property type="project" value="TreeGrafter"/>
</dbReference>
<gene>
    <name evidence="6" type="ORF">I6I10_13195</name>
</gene>
<reference evidence="6 7" key="1">
    <citation type="submission" date="2020-12" db="EMBL/GenBank/DDBJ databases">
        <title>FDA dAtabase for Regulatory Grade micrObial Sequences (FDA-ARGOS): Supporting development and validation of Infectious Disease Dx tests.</title>
        <authorList>
            <person name="Sproer C."/>
            <person name="Gronow S."/>
            <person name="Severitt S."/>
            <person name="Schroder I."/>
            <person name="Tallon L."/>
            <person name="Sadzewicz L."/>
            <person name="Zhao X."/>
            <person name="Boylan J."/>
            <person name="Ott S."/>
            <person name="Bowen H."/>
            <person name="Vavikolanu K."/>
            <person name="Mehta A."/>
            <person name="Aluvathingal J."/>
            <person name="Nadendla S."/>
            <person name="Lowell S."/>
            <person name="Myers T."/>
            <person name="Yan Y."/>
            <person name="Sichtig H."/>
        </authorList>
    </citation>
    <scope>NUCLEOTIDE SEQUENCE [LARGE SCALE GENOMIC DNA]</scope>
    <source>
        <strain evidence="6 7">FDAARGOS_1053</strain>
    </source>
</reference>
<dbReference type="SUPFAM" id="SSF51445">
    <property type="entry name" value="(Trans)glycosidases"/>
    <property type="match status" value="1"/>
</dbReference>
<dbReference type="EMBL" id="CP066007">
    <property type="protein sequence ID" value="QQB46367.1"/>
    <property type="molecule type" value="Genomic_DNA"/>
</dbReference>